<name>A0A9R0DSJ7_SPOFR</name>
<dbReference type="SUPFAM" id="SSF53098">
    <property type="entry name" value="Ribonuclease H-like"/>
    <property type="match status" value="1"/>
</dbReference>
<dbReference type="InterPro" id="IPR029526">
    <property type="entry name" value="PGBD"/>
</dbReference>
<reference evidence="4" key="1">
    <citation type="submission" date="2025-08" db="UniProtKB">
        <authorList>
            <consortium name="RefSeq"/>
        </authorList>
    </citation>
    <scope>IDENTIFICATION</scope>
    <source>
        <tissue evidence="4">Whole larval tissue</tissue>
    </source>
</reference>
<evidence type="ECO:0000313" key="4">
    <source>
        <dbReference type="RefSeq" id="XP_050552389.1"/>
    </source>
</evidence>
<organism evidence="3 4">
    <name type="scientific">Spodoptera frugiperda</name>
    <name type="common">Fall armyworm</name>
    <dbReference type="NCBI Taxonomy" id="7108"/>
    <lineage>
        <taxon>Eukaryota</taxon>
        <taxon>Metazoa</taxon>
        <taxon>Ecdysozoa</taxon>
        <taxon>Arthropoda</taxon>
        <taxon>Hexapoda</taxon>
        <taxon>Insecta</taxon>
        <taxon>Pterygota</taxon>
        <taxon>Neoptera</taxon>
        <taxon>Endopterygota</taxon>
        <taxon>Lepidoptera</taxon>
        <taxon>Glossata</taxon>
        <taxon>Ditrysia</taxon>
        <taxon>Noctuoidea</taxon>
        <taxon>Noctuidae</taxon>
        <taxon>Amphipyrinae</taxon>
        <taxon>Spodoptera</taxon>
    </lineage>
</organism>
<dbReference type="GeneID" id="118265584"/>
<accession>A0A9R0DSJ7</accession>
<dbReference type="AlphaFoldDB" id="A0A9R0DSJ7"/>
<dbReference type="RefSeq" id="XP_050552389.1">
    <property type="nucleotide sequence ID" value="XM_050696432.1"/>
</dbReference>
<evidence type="ECO:0000259" key="2">
    <source>
        <dbReference type="Pfam" id="PF13843"/>
    </source>
</evidence>
<proteinExistence type="predicted"/>
<gene>
    <name evidence="4" type="primary">LOC118265584</name>
</gene>
<feature type="compositionally biased region" description="Polar residues" evidence="1">
    <location>
        <begin position="120"/>
        <end position="139"/>
    </location>
</feature>
<dbReference type="Proteomes" id="UP000829999">
    <property type="component" value="Chromosome 10"/>
</dbReference>
<keyword evidence="3" id="KW-1185">Reference proteome</keyword>
<sequence>MAEQGIKFVFAPPYSPHFNGMAEAAVKSTKNHLRKLLSLTNFTYEELATSIEMDITNNTALIEALLLEELPDCDEDSDAGVSEDEVADLQLPSPRGFDEIVSYPTLDVLECPINQVSTSPIPGSSVQTDLPVANTSSHRPNQRLPEPNRKWKKRDLDTILPEYHADTGVVENCFAHCTTPTDIFLVLIGGIIDNIVYQSNHYATQKGKVLNLKKEELLTFIGMNFFMGYNTRPAWRDHYSSAPDLNNALICNTMPRDRFAFILSHLHCNDNSQMPRDCKDKLYKIRPMVDALNKTFQEVYHGTRELSVDESMVKFKGRSVLKQYLPMKPIKRGYKLWCLADQRGYIKKFQIYQGKDEEMNSKFIGYGLGEKVVLELTEQNWGEGKVVYFDNFFSSVALLEKLKTENTYACGTIRSNRKGLPGNMLADSQMKRGDSDHRFSNLDIGYWKWKDNKVVHLVSNFHGNNEATVSRKEKNGSRSTITCPVAVKDYNTYMGGVDTADRLRALYCIDRKSPKWWHRLFWGLLDIAFVNSYVIHGLIMEQIPLKEFRRSVTQGLMTMKDTNQKRKTSTDSITKGGSSKRRKSDYSTIKDVRLGNKGIHWPKFVENREGARFVV</sequence>
<evidence type="ECO:0000313" key="3">
    <source>
        <dbReference type="Proteomes" id="UP000829999"/>
    </source>
</evidence>
<dbReference type="PANTHER" id="PTHR46599">
    <property type="entry name" value="PIGGYBAC TRANSPOSABLE ELEMENT-DERIVED PROTEIN 4"/>
    <property type="match status" value="1"/>
</dbReference>
<feature type="region of interest" description="Disordered" evidence="1">
    <location>
        <begin position="557"/>
        <end position="585"/>
    </location>
</feature>
<dbReference type="InterPro" id="IPR036397">
    <property type="entry name" value="RNaseH_sf"/>
</dbReference>
<feature type="region of interest" description="Disordered" evidence="1">
    <location>
        <begin position="120"/>
        <end position="149"/>
    </location>
</feature>
<dbReference type="Pfam" id="PF13843">
    <property type="entry name" value="DDE_Tnp_1_7"/>
    <property type="match status" value="1"/>
</dbReference>
<dbReference type="InterPro" id="IPR012337">
    <property type="entry name" value="RNaseH-like_sf"/>
</dbReference>
<dbReference type="PANTHER" id="PTHR46599:SF3">
    <property type="entry name" value="PIGGYBAC TRANSPOSABLE ELEMENT-DERIVED PROTEIN 4"/>
    <property type="match status" value="1"/>
</dbReference>
<feature type="domain" description="PiggyBac transposable element-derived protein" evidence="2">
    <location>
        <begin position="180"/>
        <end position="533"/>
    </location>
</feature>
<dbReference type="Gene3D" id="3.30.420.10">
    <property type="entry name" value="Ribonuclease H-like superfamily/Ribonuclease H"/>
    <property type="match status" value="1"/>
</dbReference>
<protein>
    <submittedName>
        <fullName evidence="4">PiggyBac transposable element-derived protein 3-like</fullName>
    </submittedName>
</protein>
<dbReference type="GO" id="GO:0003676">
    <property type="term" value="F:nucleic acid binding"/>
    <property type="evidence" value="ECO:0007669"/>
    <property type="project" value="InterPro"/>
</dbReference>
<evidence type="ECO:0000256" key="1">
    <source>
        <dbReference type="SAM" id="MobiDB-lite"/>
    </source>
</evidence>
<dbReference type="OrthoDB" id="118105at2759"/>